<gene>
    <name evidence="3" type="ORF">S03H2_49989</name>
</gene>
<dbReference type="PANTHER" id="PTHR43366">
    <property type="entry name" value="PYRUVATE SYNTHASE SUBUNIT PORC"/>
    <property type="match status" value="1"/>
</dbReference>
<keyword evidence="1" id="KW-0560">Oxidoreductase</keyword>
<dbReference type="EMBL" id="BARU01031622">
    <property type="protein sequence ID" value="GAH62543.1"/>
    <property type="molecule type" value="Genomic_DNA"/>
</dbReference>
<feature type="non-terminal residue" evidence="3">
    <location>
        <position position="185"/>
    </location>
</feature>
<dbReference type="InterPro" id="IPR002869">
    <property type="entry name" value="Pyrv_flavodox_OxRed_cen"/>
</dbReference>
<dbReference type="Gene3D" id="3.40.920.10">
    <property type="entry name" value="Pyruvate-ferredoxin oxidoreductase, PFOR, domain III"/>
    <property type="match status" value="1"/>
</dbReference>
<protein>
    <recommendedName>
        <fullName evidence="2">Pyruvate/ketoisovalerate oxidoreductase catalytic domain-containing protein</fullName>
    </recommendedName>
</protein>
<evidence type="ECO:0000259" key="2">
    <source>
        <dbReference type="Pfam" id="PF01558"/>
    </source>
</evidence>
<organism evidence="3">
    <name type="scientific">marine sediment metagenome</name>
    <dbReference type="NCBI Taxonomy" id="412755"/>
    <lineage>
        <taxon>unclassified sequences</taxon>
        <taxon>metagenomes</taxon>
        <taxon>ecological metagenomes</taxon>
    </lineage>
</organism>
<dbReference type="SUPFAM" id="SSF53323">
    <property type="entry name" value="Pyruvate-ferredoxin oxidoreductase, PFOR, domain III"/>
    <property type="match status" value="1"/>
</dbReference>
<accession>X1IYD3</accession>
<evidence type="ECO:0000256" key="1">
    <source>
        <dbReference type="ARBA" id="ARBA00023002"/>
    </source>
</evidence>
<dbReference type="InterPro" id="IPR011894">
    <property type="entry name" value="PorC_KorC"/>
</dbReference>
<comment type="caution">
    <text evidence="3">The sequence shown here is derived from an EMBL/GenBank/DDBJ whole genome shotgun (WGS) entry which is preliminary data.</text>
</comment>
<dbReference type="GO" id="GO:0016625">
    <property type="term" value="F:oxidoreductase activity, acting on the aldehyde or oxo group of donors, iron-sulfur protein as acceptor"/>
    <property type="evidence" value="ECO:0007669"/>
    <property type="project" value="InterPro"/>
</dbReference>
<name>X1IYD3_9ZZZZ</name>
<evidence type="ECO:0000313" key="3">
    <source>
        <dbReference type="EMBL" id="GAH62543.1"/>
    </source>
</evidence>
<dbReference type="Pfam" id="PF01558">
    <property type="entry name" value="POR"/>
    <property type="match status" value="1"/>
</dbReference>
<dbReference type="InterPro" id="IPR051626">
    <property type="entry name" value="Oxidoreductase_gamma_subunit"/>
</dbReference>
<proteinExistence type="predicted"/>
<feature type="domain" description="Pyruvate/ketoisovalerate oxidoreductase catalytic" evidence="2">
    <location>
        <begin position="16"/>
        <end position="183"/>
    </location>
</feature>
<reference evidence="3" key="1">
    <citation type="journal article" date="2014" name="Front. Microbiol.">
        <title>High frequency of phylogenetically diverse reductive dehalogenase-homologous genes in deep subseafloor sedimentary metagenomes.</title>
        <authorList>
            <person name="Kawai M."/>
            <person name="Futagami T."/>
            <person name="Toyoda A."/>
            <person name="Takaki Y."/>
            <person name="Nishi S."/>
            <person name="Hori S."/>
            <person name="Arai W."/>
            <person name="Tsubouchi T."/>
            <person name="Morono Y."/>
            <person name="Uchiyama I."/>
            <person name="Ito T."/>
            <person name="Fujiyama A."/>
            <person name="Inagaki F."/>
            <person name="Takami H."/>
        </authorList>
    </citation>
    <scope>NUCLEOTIDE SEQUENCE</scope>
    <source>
        <strain evidence="3">Expedition CK06-06</strain>
    </source>
</reference>
<dbReference type="NCBIfam" id="NF006321">
    <property type="entry name" value="PRK08534.1"/>
    <property type="match status" value="1"/>
</dbReference>
<dbReference type="AlphaFoldDB" id="X1IYD3"/>
<dbReference type="PANTHER" id="PTHR43366:SF1">
    <property type="entry name" value="PYRUVATE SYNTHASE SUBUNIT PORC"/>
    <property type="match status" value="1"/>
</dbReference>
<sequence length="185" mass="20428">MINSAPLVEIRWHGRGGQGAVTSAELVAQAAINEGRYAQAFPRFGPERRGAPVLAFVRISSKQPIRVRAEIAQPDVVVVLDPGLLRIVNVTSGLKPEGMLIINTRRPFQDIESEVKDKWQLATIDATRIARELLGVPIVNTTMIGALLRATGVIKLESLLEPIRQRFGRLAERNIDAMKKAYQET</sequence>
<dbReference type="InterPro" id="IPR019752">
    <property type="entry name" value="Pyrv/ketoisovalerate_OxRed_cat"/>
</dbReference>
<dbReference type="NCBIfam" id="TIGR02175">
    <property type="entry name" value="PorC_KorC"/>
    <property type="match status" value="1"/>
</dbReference>